<keyword evidence="2" id="KW-1185">Reference proteome</keyword>
<evidence type="ECO:0000313" key="1">
    <source>
        <dbReference type="EMBL" id="KAG8635384.1"/>
    </source>
</evidence>
<comment type="caution">
    <text evidence="1">The sequence shown here is derived from an EMBL/GenBank/DDBJ whole genome shotgun (WGS) entry which is preliminary data.</text>
</comment>
<evidence type="ECO:0000313" key="2">
    <source>
        <dbReference type="Proteomes" id="UP000091857"/>
    </source>
</evidence>
<organism evidence="1 2">
    <name type="scientific">Manihot esculenta</name>
    <name type="common">Cassava</name>
    <name type="synonym">Jatropha manihot</name>
    <dbReference type="NCBI Taxonomy" id="3983"/>
    <lineage>
        <taxon>Eukaryota</taxon>
        <taxon>Viridiplantae</taxon>
        <taxon>Streptophyta</taxon>
        <taxon>Embryophyta</taxon>
        <taxon>Tracheophyta</taxon>
        <taxon>Spermatophyta</taxon>
        <taxon>Magnoliopsida</taxon>
        <taxon>eudicotyledons</taxon>
        <taxon>Gunneridae</taxon>
        <taxon>Pentapetalae</taxon>
        <taxon>rosids</taxon>
        <taxon>fabids</taxon>
        <taxon>Malpighiales</taxon>
        <taxon>Euphorbiaceae</taxon>
        <taxon>Crotonoideae</taxon>
        <taxon>Manihoteae</taxon>
        <taxon>Manihot</taxon>
    </lineage>
</organism>
<name>A0ACB7G6A8_MANES</name>
<proteinExistence type="predicted"/>
<dbReference type="Proteomes" id="UP000091857">
    <property type="component" value="Chromosome 16"/>
</dbReference>
<gene>
    <name evidence="1" type="ORF">MANES_16G028850v8</name>
</gene>
<protein>
    <submittedName>
        <fullName evidence="1">Uncharacterized protein</fullName>
    </submittedName>
</protein>
<reference evidence="2" key="1">
    <citation type="journal article" date="2016" name="Nat. Biotechnol.">
        <title>Sequencing wild and cultivated cassava and related species reveals extensive interspecific hybridization and genetic diversity.</title>
        <authorList>
            <person name="Bredeson J.V."/>
            <person name="Lyons J.B."/>
            <person name="Prochnik S.E."/>
            <person name="Wu G.A."/>
            <person name="Ha C.M."/>
            <person name="Edsinger-Gonzales E."/>
            <person name="Grimwood J."/>
            <person name="Schmutz J."/>
            <person name="Rabbi I.Y."/>
            <person name="Egesi C."/>
            <person name="Nauluvula P."/>
            <person name="Lebot V."/>
            <person name="Ndunguru J."/>
            <person name="Mkamilo G."/>
            <person name="Bart R.S."/>
            <person name="Setter T.L."/>
            <person name="Gleadow R.M."/>
            <person name="Kulakow P."/>
            <person name="Ferguson M.E."/>
            <person name="Rounsley S."/>
            <person name="Rokhsar D.S."/>
        </authorList>
    </citation>
    <scope>NUCLEOTIDE SEQUENCE [LARGE SCALE GENOMIC DNA]</scope>
    <source>
        <strain evidence="2">cv. AM560-2</strain>
    </source>
</reference>
<sequence>MGFTVDKALVLLQLSLLCFNVYGDKEYLHLISPAVSPTHHHHHHAHPPALAPTHHHPHHHHLVHSPTHAPVYSPLHSPAHAPVHPPMPHSHPPVQPPMHSPPKTQQPPVKPPTLPPKHPQPPVKTPTLPPKHPQPPVAQPPKHPQPPAPSPSYHFPRSLVAVQGVVYCKSCKYSGVDTLLGASPLSGATVKLQCNNTKHPQEAKATTDKNGYFFLEAPKKITNYGAHKCKVSLVSAPNTACGKATDLNGGVSGGALRPEKKYVSHQLPFVLYTVGPFAFEPKCPR</sequence>
<dbReference type="EMBL" id="CM004402">
    <property type="protein sequence ID" value="KAG8635384.1"/>
    <property type="molecule type" value="Genomic_DNA"/>
</dbReference>
<accession>A0ACB7G6A8</accession>